<protein>
    <recommendedName>
        <fullName evidence="4">DUF2860 domain-containing protein</fullName>
    </recommendedName>
</protein>
<keyword evidence="1" id="KW-0732">Signal</keyword>
<dbReference type="AlphaFoldDB" id="A0AAV2VWC6"/>
<reference evidence="2 3" key="1">
    <citation type="journal article" date="2013" name="ISME J.">
        <title>Comparative genomics of pathogenic lineages of Vibrio nigripulchritudo identifies virulence-associated traits.</title>
        <authorList>
            <person name="Goudenege D."/>
            <person name="Labreuche Y."/>
            <person name="Krin E."/>
            <person name="Ansquer D."/>
            <person name="Mangenot S."/>
            <person name="Calteau A."/>
            <person name="Medigue C."/>
            <person name="Mazel D."/>
            <person name="Polz M.F."/>
            <person name="Le Roux F."/>
        </authorList>
    </citation>
    <scope>NUCLEOTIDE SEQUENCE [LARGE SCALE GENOMIC DNA]</scope>
    <source>
        <strain evidence="2 3">SOn1</strain>
    </source>
</reference>
<dbReference type="PIRSF" id="PIRSF028696">
    <property type="entry name" value="UCP028696"/>
    <property type="match status" value="1"/>
</dbReference>
<evidence type="ECO:0000313" key="2">
    <source>
        <dbReference type="EMBL" id="CCO48903.1"/>
    </source>
</evidence>
<feature type="signal peptide" evidence="1">
    <location>
        <begin position="1"/>
        <end position="21"/>
    </location>
</feature>
<dbReference type="Pfam" id="PF11059">
    <property type="entry name" value="DUF2860"/>
    <property type="match status" value="1"/>
</dbReference>
<dbReference type="RefSeq" id="WP_022607924.1">
    <property type="nucleotide sequence ID" value="NZ_LK391965.1"/>
</dbReference>
<accession>A0AAV2VWC6</accession>
<sequence length="333" mass="37150">MKNLHKSIGLFCLTLSAPTLASYEETPFEPGWQFILSANLGYGSETSQSNTHDDNKTADSLDSNGKSVSAFLPFPFIRVEYTLDSGYTQFYLGQSEDQVTSEQFQAELGVNHYQEGIGLLTAAYFPKVPGVSEVWEDPYLIGSERKTTHSNAHGGRIAYSPDTALPLTLRYAFVTYDVDDEKSGQSQGLTSAEQKKLDRNSDFQRFGVETLVPLGDSFAIMPAVRYTLRDAKGDAHSFKELSGELAFQYGYEQHSFVLQTGLAKRNFDTLNPVFDKKQDTTVTNLFGIYTYNEPFGYENFSLSVIGGVSNEDSDINFHDTKSQYIATGVIYYF</sequence>
<evidence type="ECO:0000256" key="1">
    <source>
        <dbReference type="SAM" id="SignalP"/>
    </source>
</evidence>
<evidence type="ECO:0000313" key="3">
    <source>
        <dbReference type="Proteomes" id="UP000018211"/>
    </source>
</evidence>
<evidence type="ECO:0008006" key="4">
    <source>
        <dbReference type="Google" id="ProtNLM"/>
    </source>
</evidence>
<comment type="caution">
    <text evidence="2">The sequence shown here is derived from an EMBL/GenBank/DDBJ whole genome shotgun (WGS) entry which is preliminary data.</text>
</comment>
<proteinExistence type="predicted"/>
<name>A0AAV2VWC6_9VIBR</name>
<organism evidence="2 3">
    <name type="scientific">Vibrio nigripulchritudo SOn1</name>
    <dbReference type="NCBI Taxonomy" id="1238450"/>
    <lineage>
        <taxon>Bacteria</taxon>
        <taxon>Pseudomonadati</taxon>
        <taxon>Pseudomonadota</taxon>
        <taxon>Gammaproteobacteria</taxon>
        <taxon>Vibrionales</taxon>
        <taxon>Vibrionaceae</taxon>
        <taxon>Vibrio</taxon>
    </lineage>
</organism>
<feature type="chain" id="PRO_5043954577" description="DUF2860 domain-containing protein" evidence="1">
    <location>
        <begin position="22"/>
        <end position="333"/>
    </location>
</feature>
<gene>
    <name evidence="2" type="ORF">VIBNISOn1_710002</name>
</gene>
<dbReference type="Proteomes" id="UP000018211">
    <property type="component" value="Unassembled WGS sequence"/>
</dbReference>
<dbReference type="InterPro" id="IPR016896">
    <property type="entry name" value="DUF2860"/>
</dbReference>
<dbReference type="EMBL" id="CAOF01000166">
    <property type="protein sequence ID" value="CCO48903.1"/>
    <property type="molecule type" value="Genomic_DNA"/>
</dbReference>